<evidence type="ECO:0000313" key="2">
    <source>
        <dbReference type="EMBL" id="WGV23457.1"/>
    </source>
</evidence>
<feature type="transmembrane region" description="Helical" evidence="1">
    <location>
        <begin position="6"/>
        <end position="23"/>
    </location>
</feature>
<name>A0AAJ6NSZ1_9CYAN</name>
<dbReference type="KEGG" id="hbq:QI031_16665"/>
<proteinExistence type="predicted"/>
<keyword evidence="5" id="KW-1185">Reference proteome</keyword>
<evidence type="ECO:0000313" key="4">
    <source>
        <dbReference type="EMBL" id="WGV25956.1"/>
    </source>
</evidence>
<evidence type="ECO:0000256" key="1">
    <source>
        <dbReference type="SAM" id="Phobius"/>
    </source>
</evidence>
<dbReference type="AlphaFoldDB" id="A0AAJ6NSZ1"/>
<reference evidence="4 5" key="1">
    <citation type="journal article" date="2023" name="Limnol Oceanogr Lett">
        <title>Environmental adaptations by the intertidal Antarctic cyanobacterium Halotia branconii CENA392 as revealed using long-read genome sequencing.</title>
        <authorList>
            <person name="Dextro R.B."/>
            <person name="Delbaje E."/>
            <person name="Freitas P.N.N."/>
            <person name="Geraldes V."/>
            <person name="Pinto E."/>
            <person name="Long P.F."/>
            <person name="Fiore M.F."/>
        </authorList>
    </citation>
    <scope>NUCLEOTIDE SEQUENCE [LARGE SCALE GENOMIC DNA]</scope>
    <source>
        <strain evidence="4 5">CENA392</strain>
    </source>
</reference>
<keyword evidence="1" id="KW-0472">Membrane</keyword>
<dbReference type="RefSeq" id="WP_281480783.1">
    <property type="nucleotide sequence ID" value="NZ_CP124543.1"/>
</dbReference>
<dbReference type="KEGG" id="hbq:QI031_30260"/>
<dbReference type="EMBL" id="CP124543">
    <property type="protein sequence ID" value="WGV25956.1"/>
    <property type="molecule type" value="Genomic_DNA"/>
</dbReference>
<sequence>MKSESNLSWLLVAVLAVGFTLWYQDRSGSYEANIQQLQDNLKTCKSEFSMFKDGVTYGK</sequence>
<gene>
    <name evidence="4" type="ORF">QI031_00070</name>
    <name evidence="2" type="ORF">QI031_16665</name>
    <name evidence="3" type="ORF">QI031_30260</name>
</gene>
<dbReference type="Proteomes" id="UP001223520">
    <property type="component" value="Chromosome"/>
</dbReference>
<keyword evidence="1" id="KW-1133">Transmembrane helix</keyword>
<organism evidence="4 5">
    <name type="scientific">Halotia branconii CENA392</name>
    <dbReference type="NCBI Taxonomy" id="1539056"/>
    <lineage>
        <taxon>Bacteria</taxon>
        <taxon>Bacillati</taxon>
        <taxon>Cyanobacteriota</taxon>
        <taxon>Cyanophyceae</taxon>
        <taxon>Nostocales</taxon>
        <taxon>Nodulariaceae</taxon>
        <taxon>Halotia</taxon>
    </lineage>
</organism>
<accession>A0AAJ6NSZ1</accession>
<evidence type="ECO:0000313" key="5">
    <source>
        <dbReference type="Proteomes" id="UP001223520"/>
    </source>
</evidence>
<evidence type="ECO:0000313" key="3">
    <source>
        <dbReference type="EMBL" id="WGV25940.1"/>
    </source>
</evidence>
<dbReference type="EMBL" id="CP124543">
    <property type="protein sequence ID" value="WGV23457.1"/>
    <property type="molecule type" value="Genomic_DNA"/>
</dbReference>
<dbReference type="KEGG" id="hbq:QI031_00070"/>
<dbReference type="EMBL" id="CP124543">
    <property type="protein sequence ID" value="WGV25940.1"/>
    <property type="molecule type" value="Genomic_DNA"/>
</dbReference>
<keyword evidence="1" id="KW-0812">Transmembrane</keyword>
<protein>
    <submittedName>
        <fullName evidence="4">Uncharacterized protein</fullName>
    </submittedName>
</protein>